<gene>
    <name evidence="7" type="ORF">JR316_009123</name>
</gene>
<feature type="compositionally biased region" description="Low complexity" evidence="5">
    <location>
        <begin position="80"/>
        <end position="89"/>
    </location>
</feature>
<dbReference type="GO" id="GO:0036228">
    <property type="term" value="P:protein localization to nuclear inner membrane"/>
    <property type="evidence" value="ECO:0007669"/>
    <property type="project" value="TreeGrafter"/>
</dbReference>
<feature type="compositionally biased region" description="Polar residues" evidence="5">
    <location>
        <begin position="21"/>
        <end position="54"/>
    </location>
</feature>
<feature type="compositionally biased region" description="Polar residues" evidence="5">
    <location>
        <begin position="70"/>
        <end position="79"/>
    </location>
</feature>
<feature type="domain" description="Nucleoporin Nup54 alpha-helical" evidence="6">
    <location>
        <begin position="391"/>
        <end position="528"/>
    </location>
</feature>
<dbReference type="Gene3D" id="1.20.5.170">
    <property type="match status" value="1"/>
</dbReference>
<dbReference type="GO" id="GO:0017056">
    <property type="term" value="F:structural constituent of nuclear pore"/>
    <property type="evidence" value="ECO:0007669"/>
    <property type="project" value="TreeGrafter"/>
</dbReference>
<dbReference type="Pfam" id="PF13634">
    <property type="entry name" value="Nucleoporin_FG"/>
    <property type="match status" value="2"/>
</dbReference>
<dbReference type="GO" id="GO:0044613">
    <property type="term" value="C:nuclear pore central transport channel"/>
    <property type="evidence" value="ECO:0007669"/>
    <property type="project" value="TreeGrafter"/>
</dbReference>
<sequence length="626" mass="64838">MSIFGNFGNTNTNTSGNVFGAQNTNQPAAGSSLFGSTNSAANPTSSPFGATNTNTASPAAGNIFGAFGTPASNTTNQPASGNSLFGNNTTNTNTGSSLFGNAANNTNANATGNAGTTTGSSIFGGGGTTGTSNLFGNNTTTANPLFGGATNTATNTGTGTAGTTGGSIFGGGNTTNTGGGLFGSTTNNTTNTGGGLFGSTANNTQQQQTANTGTGLFGGATNSQPQTGNTAGTGLFGNTQNTGSSIFGAKPATGLFGSTTTTPTTNTNTGSIFGGGLFGGQQQQQQNQQQQPQQQPQQSSLFGSSTLFGGNKSTLGTSALGAPAQQNVFGTSTLTTPSNMQDAQNQFSQLAQKIERIINAWNQESKDCEFQHNFYNLVDPKQVNLYGRPANATNDAMWEKAVRENPDPSCLVPVIAIGFDDLRVRVDAQTAQSANHLQNLKDLQTRLAALRTQHAVSNASRLLRAASTQTQVIQRLMRFIQHLHLLIPTIRSSALRPEEEALRGKLEELEEEMRRGRVKGRLNELWALIGSVSASIERSSASGTLPTDNWAVVDEDGLAQIAQILTEQQAGLQHLTKILQKSQRDLNVIMGNSSKNTAESTNDETGAGLGESIWGSTSMLRASALR</sequence>
<feature type="compositionally biased region" description="Low complexity" evidence="5">
    <location>
        <begin position="280"/>
        <end position="307"/>
    </location>
</feature>
<accession>A0A8H8CHC2</accession>
<comment type="subcellular location">
    <subcellularLocation>
        <location evidence="1">Nucleus</location>
        <location evidence="1">Nuclear pore complex</location>
    </subcellularLocation>
</comment>
<dbReference type="OrthoDB" id="6162375at2759"/>
<comment type="caution">
    <text evidence="7">The sequence shown here is derived from an EMBL/GenBank/DDBJ whole genome shotgun (WGS) entry which is preliminary data.</text>
</comment>
<feature type="region of interest" description="Disordered" evidence="5">
    <location>
        <begin position="189"/>
        <end position="237"/>
    </location>
</feature>
<keyword evidence="3" id="KW-0811">Translocation</keyword>
<feature type="compositionally biased region" description="Low complexity" evidence="5">
    <location>
        <begin position="259"/>
        <end position="271"/>
    </location>
</feature>
<feature type="compositionally biased region" description="Low complexity" evidence="5">
    <location>
        <begin position="198"/>
        <end position="214"/>
    </location>
</feature>
<dbReference type="AlphaFoldDB" id="A0A8H8CHC2"/>
<keyword evidence="4" id="KW-0539">Nucleus</keyword>
<dbReference type="PANTHER" id="PTHR13000:SF0">
    <property type="entry name" value="NUCLEOPORIN P54"/>
    <property type="match status" value="1"/>
</dbReference>
<dbReference type="InterPro" id="IPR024864">
    <property type="entry name" value="Nup54/Nup57/Nup44"/>
</dbReference>
<keyword evidence="3" id="KW-0653">Protein transport</keyword>
<evidence type="ECO:0000256" key="4">
    <source>
        <dbReference type="ARBA" id="ARBA00023242"/>
    </source>
</evidence>
<organism evidence="7">
    <name type="scientific">Psilocybe cubensis</name>
    <name type="common">Psychedelic mushroom</name>
    <name type="synonym">Stropharia cubensis</name>
    <dbReference type="NCBI Taxonomy" id="181762"/>
    <lineage>
        <taxon>Eukaryota</taxon>
        <taxon>Fungi</taxon>
        <taxon>Dikarya</taxon>
        <taxon>Basidiomycota</taxon>
        <taxon>Agaricomycotina</taxon>
        <taxon>Agaricomycetes</taxon>
        <taxon>Agaricomycetidae</taxon>
        <taxon>Agaricales</taxon>
        <taxon>Agaricineae</taxon>
        <taxon>Strophariaceae</taxon>
        <taxon>Psilocybe</taxon>
    </lineage>
</organism>
<keyword evidence="3" id="KW-0906">Nuclear pore complex</keyword>
<feature type="region of interest" description="Disordered" evidence="5">
    <location>
        <begin position="257"/>
        <end position="307"/>
    </location>
</feature>
<dbReference type="InterPro" id="IPR025574">
    <property type="entry name" value="Nucleoporin_FG_rpt"/>
</dbReference>
<evidence type="ECO:0000256" key="2">
    <source>
        <dbReference type="ARBA" id="ARBA00022448"/>
    </source>
</evidence>
<dbReference type="GO" id="GO:0006999">
    <property type="term" value="P:nuclear pore organization"/>
    <property type="evidence" value="ECO:0007669"/>
    <property type="project" value="TreeGrafter"/>
</dbReference>
<feature type="region of interest" description="Disordered" evidence="5">
    <location>
        <begin position="68"/>
        <end position="89"/>
    </location>
</feature>
<dbReference type="EMBL" id="JAFIQS010000009">
    <property type="protein sequence ID" value="KAG5165543.1"/>
    <property type="molecule type" value="Genomic_DNA"/>
</dbReference>
<dbReference type="Pfam" id="PF13874">
    <property type="entry name" value="Nup54"/>
    <property type="match status" value="1"/>
</dbReference>
<name>A0A8H8CHC2_PSICU</name>
<evidence type="ECO:0000256" key="3">
    <source>
        <dbReference type="ARBA" id="ARBA00023132"/>
    </source>
</evidence>
<evidence type="ECO:0000259" key="6">
    <source>
        <dbReference type="Pfam" id="PF13874"/>
    </source>
</evidence>
<proteinExistence type="predicted"/>
<feature type="region of interest" description="Disordered" evidence="5">
    <location>
        <begin position="1"/>
        <end position="54"/>
    </location>
</feature>
<dbReference type="PANTHER" id="PTHR13000">
    <property type="entry name" value="NUCLEOPORIN P54"/>
    <property type="match status" value="1"/>
</dbReference>
<feature type="compositionally biased region" description="Polar residues" evidence="5">
    <location>
        <begin position="220"/>
        <end position="237"/>
    </location>
</feature>
<feature type="compositionally biased region" description="Low complexity" evidence="5">
    <location>
        <begin position="1"/>
        <end position="20"/>
    </location>
</feature>
<keyword evidence="2" id="KW-0813">Transport</keyword>
<dbReference type="GO" id="GO:0006607">
    <property type="term" value="P:NLS-bearing protein import into nucleus"/>
    <property type="evidence" value="ECO:0007669"/>
    <property type="project" value="TreeGrafter"/>
</dbReference>
<evidence type="ECO:0000313" key="7">
    <source>
        <dbReference type="EMBL" id="KAG5165543.1"/>
    </source>
</evidence>
<reference evidence="7" key="1">
    <citation type="submission" date="2021-02" db="EMBL/GenBank/DDBJ databases">
        <title>Psilocybe cubensis genome.</title>
        <authorList>
            <person name="Mckernan K.J."/>
            <person name="Crawford S."/>
            <person name="Trippe A."/>
            <person name="Kane L.T."/>
            <person name="Mclaughlin S."/>
        </authorList>
    </citation>
    <scope>NUCLEOTIDE SEQUENCE [LARGE SCALE GENOMIC DNA]</scope>
    <source>
        <strain evidence="7">MGC-MH-2018</strain>
    </source>
</reference>
<keyword evidence="3" id="KW-0509">mRNA transport</keyword>
<dbReference type="InterPro" id="IPR025712">
    <property type="entry name" value="Nup54_alpha-helical_dom"/>
</dbReference>
<evidence type="ECO:0000256" key="1">
    <source>
        <dbReference type="ARBA" id="ARBA00004567"/>
    </source>
</evidence>
<protein>
    <recommendedName>
        <fullName evidence="6">Nucleoporin Nup54 alpha-helical domain-containing protein</fullName>
    </recommendedName>
</protein>
<evidence type="ECO:0000256" key="5">
    <source>
        <dbReference type="SAM" id="MobiDB-lite"/>
    </source>
</evidence>